<dbReference type="PANTHER" id="PTHR36204:SF1">
    <property type="entry name" value="N-ACETYLMANNOSAMINE-6-PHOSPHATE 2-EPIMERASE-RELATED"/>
    <property type="match status" value="1"/>
</dbReference>
<dbReference type="EMBL" id="AQHZ01000021">
    <property type="protein sequence ID" value="ENO18006.1"/>
    <property type="molecule type" value="Genomic_DNA"/>
</dbReference>
<dbReference type="GO" id="GO:0047465">
    <property type="term" value="F:N-acylglucosamine-6-phosphate 2-epimerase activity"/>
    <property type="evidence" value="ECO:0007669"/>
    <property type="project" value="UniProtKB-EC"/>
</dbReference>
<accession>N6X2M8</accession>
<keyword evidence="6 7" id="KW-0119">Carbohydrate metabolism</keyword>
<sequence>MHELIESLRGKLIVSVQAYPGEPMRHPETMAQIARAAQIGGAAAIRCQGLADISAIKGRVEVPVIGLWKEGHEGVYITPSLRHARACIMAGCDIVAIDATSRPRLDGRTFAETCQILHEESALVMADCGSFEDAKAAYEAGADIISTTLAGYTGDREKSVGPDLELLKEIVAAYPDAAVICEGRIHTPQDAVEAMNAGAFAVIVGTGITHPTSITTWFKDAVEKR</sequence>
<comment type="pathway">
    <text evidence="3 7">Amino-sugar metabolism; N-acetylneuraminate degradation; D-fructose 6-phosphate from N-acetylneuraminate: step 3/5.</text>
</comment>
<evidence type="ECO:0000256" key="3">
    <source>
        <dbReference type="ARBA" id="ARBA00005081"/>
    </source>
</evidence>
<dbReference type="SUPFAM" id="SSF51366">
    <property type="entry name" value="Ribulose-phoshate binding barrel"/>
    <property type="match status" value="1"/>
</dbReference>
<comment type="similarity">
    <text evidence="4 7">Belongs to the NanE family.</text>
</comment>
<dbReference type="UniPathway" id="UPA00629">
    <property type="reaction ID" value="UER00682"/>
</dbReference>
<comment type="caution">
    <text evidence="8">The sequence shown here is derived from an EMBL/GenBank/DDBJ whole genome shotgun (WGS) entry which is preliminary data.</text>
</comment>
<reference evidence="8 9" key="1">
    <citation type="submission" date="2013-03" db="EMBL/GenBank/DDBJ databases">
        <title>Reference genome for the Human Microbiome Project.</title>
        <authorList>
            <person name="Aqrawi P."/>
            <person name="Ayvaz T."/>
            <person name="Bess C."/>
            <person name="Blankenburg K."/>
            <person name="Coyle M."/>
            <person name="Deng J."/>
            <person name="Forbes L."/>
            <person name="Fowler G."/>
            <person name="Francisco L."/>
            <person name="Fu Q."/>
            <person name="Gibbs R."/>
            <person name="Gross S."/>
            <person name="Gubbala S."/>
            <person name="Hale W."/>
            <person name="Hemphill L."/>
            <person name="Highlander S."/>
            <person name="Hirani K."/>
            <person name="Jackson L."/>
            <person name="Jakkamsetti A."/>
            <person name="Javaid M."/>
            <person name="Jayaseelan J.C."/>
            <person name="Jiang H."/>
            <person name="Joshi V."/>
            <person name="Korchina V."/>
            <person name="Kovar C."/>
            <person name="Lara F."/>
            <person name="Lee S."/>
            <person name="Liu Y."/>
            <person name="Mata R."/>
            <person name="Mathew T."/>
            <person name="Munidasa M."/>
            <person name="Muzny D."/>
            <person name="Nazareth L."/>
            <person name="Ngo R."/>
            <person name="Nguyen L."/>
            <person name="Nguyen N."/>
            <person name="Okwuonu G."/>
            <person name="Ongeri F."/>
            <person name="Palculict T."/>
            <person name="Patil S."/>
            <person name="Petrosino J."/>
            <person name="Pham C."/>
            <person name="Pham P."/>
            <person name="Pu L.-L."/>
            <person name="Qin X."/>
            <person name="Qu J."/>
            <person name="Reid J."/>
            <person name="Ross M."/>
            <person name="Ruth R."/>
            <person name="Saada N."/>
            <person name="San Lucas F."/>
            <person name="Santibanez J."/>
            <person name="Shang Y."/>
            <person name="Simmons D."/>
            <person name="Song X.-Z."/>
            <person name="Tang L.-Y."/>
            <person name="Thornton R."/>
            <person name="Warren J."/>
            <person name="Weissenberger G."/>
            <person name="Wilczek-Boney K."/>
            <person name="Worley K."/>
            <person name="Youmans B."/>
            <person name="Zhang J."/>
            <person name="Zhang L."/>
            <person name="Zhao Z."/>
            <person name="Zhou C."/>
            <person name="Zhu D."/>
            <person name="Zhu Y."/>
        </authorList>
    </citation>
    <scope>NUCLEOTIDE SEQUENCE [LARGE SCALE GENOMIC DNA]</scope>
    <source>
        <strain evidence="8 9">F0333</strain>
    </source>
</reference>
<dbReference type="AlphaFoldDB" id="N6X2M8"/>
<name>N6X2M8_9ACTO</name>
<evidence type="ECO:0000313" key="8">
    <source>
        <dbReference type="EMBL" id="ENO18006.1"/>
    </source>
</evidence>
<dbReference type="HOGENOM" id="CLU_086300_1_0_11"/>
<dbReference type="Pfam" id="PF04131">
    <property type="entry name" value="NanE"/>
    <property type="match status" value="1"/>
</dbReference>
<comment type="function">
    <text evidence="2 7">Converts N-acetylmannosamine-6-phosphate (ManNAc-6-P) to N-acetylglucosamine-6-phosphate (GlcNAc-6-P).</text>
</comment>
<gene>
    <name evidence="7" type="primary">nanE</name>
    <name evidence="8" type="ORF">HMPREF9004_1278</name>
</gene>
<proteinExistence type="inferred from homology"/>
<evidence type="ECO:0000313" key="9">
    <source>
        <dbReference type="Proteomes" id="UP000013015"/>
    </source>
</evidence>
<dbReference type="STRING" id="888050.HMPREF9004_1278"/>
<dbReference type="GO" id="GO:0019262">
    <property type="term" value="P:N-acetylneuraminate catabolic process"/>
    <property type="evidence" value="ECO:0007669"/>
    <property type="project" value="UniProtKB-UniRule"/>
</dbReference>
<dbReference type="RefSeq" id="WP_005963480.1">
    <property type="nucleotide sequence ID" value="NZ_CP040505.1"/>
</dbReference>
<dbReference type="Gene3D" id="3.20.20.70">
    <property type="entry name" value="Aldolase class I"/>
    <property type="match status" value="1"/>
</dbReference>
<dbReference type="GO" id="GO:0016740">
    <property type="term" value="F:transferase activity"/>
    <property type="evidence" value="ECO:0007669"/>
    <property type="project" value="UniProtKB-KW"/>
</dbReference>
<evidence type="ECO:0000256" key="1">
    <source>
        <dbReference type="ARBA" id="ARBA00000056"/>
    </source>
</evidence>
<dbReference type="OrthoDB" id="9781704at2"/>
<keyword evidence="8" id="KW-0808">Transferase</keyword>
<evidence type="ECO:0000256" key="2">
    <source>
        <dbReference type="ARBA" id="ARBA00002147"/>
    </source>
</evidence>
<dbReference type="EC" id="5.1.3.9" evidence="7"/>
<dbReference type="GO" id="GO:0006053">
    <property type="term" value="P:N-acetylmannosamine catabolic process"/>
    <property type="evidence" value="ECO:0007669"/>
    <property type="project" value="TreeGrafter"/>
</dbReference>
<dbReference type="NCBIfam" id="NF002231">
    <property type="entry name" value="PRK01130.1"/>
    <property type="match status" value="1"/>
</dbReference>
<keyword evidence="9" id="KW-1185">Reference proteome</keyword>
<dbReference type="CDD" id="cd04729">
    <property type="entry name" value="NanE"/>
    <property type="match status" value="1"/>
</dbReference>
<evidence type="ECO:0000256" key="4">
    <source>
        <dbReference type="ARBA" id="ARBA00007439"/>
    </source>
</evidence>
<dbReference type="GO" id="GO:0005829">
    <property type="term" value="C:cytosol"/>
    <property type="evidence" value="ECO:0007669"/>
    <property type="project" value="TreeGrafter"/>
</dbReference>
<dbReference type="InterPro" id="IPR007260">
    <property type="entry name" value="NanE"/>
</dbReference>
<comment type="catalytic activity">
    <reaction evidence="1 7">
        <text>an N-acyl-D-glucosamine 6-phosphate = an N-acyl-D-mannosamine 6-phosphate</text>
        <dbReference type="Rhea" id="RHEA:23932"/>
        <dbReference type="ChEBI" id="CHEBI:57599"/>
        <dbReference type="ChEBI" id="CHEBI:57666"/>
        <dbReference type="EC" id="5.1.3.9"/>
    </reaction>
</comment>
<dbReference type="GO" id="GO:0005975">
    <property type="term" value="P:carbohydrate metabolic process"/>
    <property type="evidence" value="ECO:0007669"/>
    <property type="project" value="UniProtKB-UniRule"/>
</dbReference>
<evidence type="ECO:0000256" key="6">
    <source>
        <dbReference type="ARBA" id="ARBA00023277"/>
    </source>
</evidence>
<dbReference type="eggNOG" id="COG3010">
    <property type="taxonomic scope" value="Bacteria"/>
</dbReference>
<dbReference type="InterPro" id="IPR011060">
    <property type="entry name" value="RibuloseP-bd_barrel"/>
</dbReference>
<evidence type="ECO:0000256" key="7">
    <source>
        <dbReference type="HAMAP-Rule" id="MF_01235"/>
    </source>
</evidence>
<evidence type="ECO:0000256" key="5">
    <source>
        <dbReference type="ARBA" id="ARBA00023235"/>
    </source>
</evidence>
<keyword evidence="5 7" id="KW-0413">Isomerase</keyword>
<dbReference type="PANTHER" id="PTHR36204">
    <property type="entry name" value="N-ACETYLMANNOSAMINE-6-PHOSPHATE 2-EPIMERASE-RELATED"/>
    <property type="match status" value="1"/>
</dbReference>
<organism evidence="8 9">
    <name type="scientific">Schaalia cardiffensis F0333</name>
    <dbReference type="NCBI Taxonomy" id="888050"/>
    <lineage>
        <taxon>Bacteria</taxon>
        <taxon>Bacillati</taxon>
        <taxon>Actinomycetota</taxon>
        <taxon>Actinomycetes</taxon>
        <taxon>Actinomycetales</taxon>
        <taxon>Actinomycetaceae</taxon>
        <taxon>Schaalia</taxon>
    </lineage>
</organism>
<protein>
    <recommendedName>
        <fullName evidence="7">Putative N-acetylmannosamine-6-phosphate 2-epimerase</fullName>
        <ecNumber evidence="7">5.1.3.9</ecNumber>
    </recommendedName>
    <alternativeName>
        <fullName evidence="7">ManNAc-6-P epimerase</fullName>
    </alternativeName>
</protein>
<dbReference type="HAMAP" id="MF_01235">
    <property type="entry name" value="ManNAc6P_epimer"/>
    <property type="match status" value="1"/>
</dbReference>
<dbReference type="Proteomes" id="UP000013015">
    <property type="component" value="Unassembled WGS sequence"/>
</dbReference>
<dbReference type="PATRIC" id="fig|888050.3.peg.1220"/>
<dbReference type="InterPro" id="IPR013785">
    <property type="entry name" value="Aldolase_TIM"/>
</dbReference>